<dbReference type="RefSeq" id="WP_254166816.1">
    <property type="nucleotide sequence ID" value="NZ_JANAFB010000021.1"/>
</dbReference>
<evidence type="ECO:0000256" key="1">
    <source>
        <dbReference type="ARBA" id="ARBA00022679"/>
    </source>
</evidence>
<dbReference type="GO" id="GO:0006654">
    <property type="term" value="P:phosphatidic acid biosynthetic process"/>
    <property type="evidence" value="ECO:0007669"/>
    <property type="project" value="TreeGrafter"/>
</dbReference>
<dbReference type="PANTHER" id="PTHR10434:SF55">
    <property type="entry name" value="POSSIBLE ACYLTRANSFERASE"/>
    <property type="match status" value="1"/>
</dbReference>
<dbReference type="SMART" id="SM00563">
    <property type="entry name" value="PlsC"/>
    <property type="match status" value="1"/>
</dbReference>
<sequence>MAGAAREHAADEPFAPSRSGDLLFHGVAVVVKSLYSAVLSKRWRGTEHLRRREGYIVVANHVTEVDPVTVAYPVYNRGTIPRFLAKEGLFRVPVLGWVLRRTSQIPVPRGSMDARKSLAAARAVVDAGGAVIIYPEGTLTRDPELWPMMGRTGAARLALETGAPVIPVAHWGDQEFLPPKATRPRLFPRKRVEVLVGTPIDFSDLLPGEGEHLSRRALDEVTERMMREITALLEQLRGEQAPAGRWDPRAGARVEPQRGAEARRRLRPRRPAFPWEGRRATPPTT</sequence>
<dbReference type="InterPro" id="IPR002123">
    <property type="entry name" value="Plipid/glycerol_acylTrfase"/>
</dbReference>
<gene>
    <name evidence="5" type="ORF">NBM05_09600</name>
</gene>
<keyword evidence="2 5" id="KW-0012">Acyltransferase</keyword>
<dbReference type="SUPFAM" id="SSF69593">
    <property type="entry name" value="Glycerol-3-phosphate (1)-acyltransferase"/>
    <property type="match status" value="1"/>
</dbReference>
<feature type="region of interest" description="Disordered" evidence="3">
    <location>
        <begin position="240"/>
        <end position="285"/>
    </location>
</feature>
<dbReference type="AlphaFoldDB" id="A0A9X2KIP7"/>
<evidence type="ECO:0000256" key="3">
    <source>
        <dbReference type="SAM" id="MobiDB-lite"/>
    </source>
</evidence>
<accession>A0A9X2KIP7</accession>
<keyword evidence="1" id="KW-0808">Transferase</keyword>
<dbReference type="EMBL" id="JANAFB010000021">
    <property type="protein sequence ID" value="MCP3426250.1"/>
    <property type="molecule type" value="Genomic_DNA"/>
</dbReference>
<keyword evidence="6" id="KW-1185">Reference proteome</keyword>
<evidence type="ECO:0000313" key="5">
    <source>
        <dbReference type="EMBL" id="MCP3426250.1"/>
    </source>
</evidence>
<evidence type="ECO:0000313" key="6">
    <source>
        <dbReference type="Proteomes" id="UP001139502"/>
    </source>
</evidence>
<dbReference type="GO" id="GO:0003841">
    <property type="term" value="F:1-acylglycerol-3-phosphate O-acyltransferase activity"/>
    <property type="evidence" value="ECO:0007669"/>
    <property type="project" value="TreeGrafter"/>
</dbReference>
<protein>
    <submittedName>
        <fullName evidence="5">1-acyl-sn-glycerol-3-phosphate acyltransferase</fullName>
    </submittedName>
</protein>
<reference evidence="5" key="1">
    <citation type="submission" date="2022-06" db="EMBL/GenBank/DDBJ databases">
        <title>Rothia sp. isolated from sandalwood seedling.</title>
        <authorList>
            <person name="Tuikhar N."/>
            <person name="Kirdat K."/>
            <person name="Thorat V."/>
            <person name="Swetha P."/>
            <person name="Padma S."/>
            <person name="Sundararaj R."/>
            <person name="Yadav A."/>
        </authorList>
    </citation>
    <scope>NUCLEOTIDE SEQUENCE</scope>
    <source>
        <strain evidence="5">AR01</strain>
    </source>
</reference>
<dbReference type="Proteomes" id="UP001139502">
    <property type="component" value="Unassembled WGS sequence"/>
</dbReference>
<comment type="caution">
    <text evidence="5">The sequence shown here is derived from an EMBL/GenBank/DDBJ whole genome shotgun (WGS) entry which is preliminary data.</text>
</comment>
<proteinExistence type="predicted"/>
<evidence type="ECO:0000256" key="2">
    <source>
        <dbReference type="ARBA" id="ARBA00023315"/>
    </source>
</evidence>
<evidence type="ECO:0000259" key="4">
    <source>
        <dbReference type="SMART" id="SM00563"/>
    </source>
</evidence>
<dbReference type="GO" id="GO:0005886">
    <property type="term" value="C:plasma membrane"/>
    <property type="evidence" value="ECO:0007669"/>
    <property type="project" value="TreeGrafter"/>
</dbReference>
<name>A0A9X2KIP7_9MICC</name>
<dbReference type="Pfam" id="PF01553">
    <property type="entry name" value="Acyltransferase"/>
    <property type="match status" value="1"/>
</dbReference>
<feature type="compositionally biased region" description="Basic and acidic residues" evidence="3">
    <location>
        <begin position="246"/>
        <end position="263"/>
    </location>
</feature>
<organism evidence="5 6">
    <name type="scientific">Rothia santali</name>
    <dbReference type="NCBI Taxonomy" id="2949643"/>
    <lineage>
        <taxon>Bacteria</taxon>
        <taxon>Bacillati</taxon>
        <taxon>Actinomycetota</taxon>
        <taxon>Actinomycetes</taxon>
        <taxon>Micrococcales</taxon>
        <taxon>Micrococcaceae</taxon>
        <taxon>Rothia</taxon>
    </lineage>
</organism>
<feature type="domain" description="Phospholipid/glycerol acyltransferase" evidence="4">
    <location>
        <begin position="55"/>
        <end position="173"/>
    </location>
</feature>
<dbReference type="CDD" id="cd07989">
    <property type="entry name" value="LPLAT_AGPAT-like"/>
    <property type="match status" value="1"/>
</dbReference>
<dbReference type="PANTHER" id="PTHR10434">
    <property type="entry name" value="1-ACYL-SN-GLYCEROL-3-PHOSPHATE ACYLTRANSFERASE"/>
    <property type="match status" value="1"/>
</dbReference>